<reference evidence="1 2" key="1">
    <citation type="journal article" date="2023" name="G3 (Bethesda)">
        <title>A chromosome-level genome assembly of Zasmidium syzygii isolated from banana leaves.</title>
        <authorList>
            <person name="van Westerhoven A.C."/>
            <person name="Mehrabi R."/>
            <person name="Talebi R."/>
            <person name="Steentjes M.B.F."/>
            <person name="Corcolon B."/>
            <person name="Chong P.A."/>
            <person name="Kema G.H.J."/>
            <person name="Seidl M.F."/>
        </authorList>
    </citation>
    <scope>NUCLEOTIDE SEQUENCE [LARGE SCALE GENOMIC DNA]</scope>
    <source>
        <strain evidence="1 2">P124</strain>
    </source>
</reference>
<evidence type="ECO:0000313" key="1">
    <source>
        <dbReference type="EMBL" id="KAK4498354.1"/>
    </source>
</evidence>
<keyword evidence="2" id="KW-1185">Reference proteome</keyword>
<accession>A0ABR0EA84</accession>
<dbReference type="EMBL" id="JAXOVC010000008">
    <property type="protein sequence ID" value="KAK4498354.1"/>
    <property type="molecule type" value="Genomic_DNA"/>
</dbReference>
<proteinExistence type="predicted"/>
<dbReference type="Proteomes" id="UP001305779">
    <property type="component" value="Unassembled WGS sequence"/>
</dbReference>
<name>A0ABR0EA84_ZASCE</name>
<evidence type="ECO:0000313" key="2">
    <source>
        <dbReference type="Proteomes" id="UP001305779"/>
    </source>
</evidence>
<sequence length="251" mass="28842">MVEHHSVKPGILTIIELELATIDLDRTSAWLVINIKYISLIRIEHSKERGFIKLNHTGIESAAIRNRPILRFKLIFQPEPFAQLSIPKPRNNRIESEPTAIDFNSFADRQHNGVSERSHFAWLKYLPECQSFSWLDIALVCLQSAAVEPYIFNFTAPSIVNFRISILIPQLGVVESKPAVIQCAVVDPINLKPADAAYIKSWGGVFQCCFEYRCIDALDFSQYLQSFAHANHLLQQRYCDYSPRHSLLHYW</sequence>
<organism evidence="1 2">
    <name type="scientific">Zasmidium cellare</name>
    <name type="common">Wine cellar mold</name>
    <name type="synonym">Racodium cellare</name>
    <dbReference type="NCBI Taxonomy" id="395010"/>
    <lineage>
        <taxon>Eukaryota</taxon>
        <taxon>Fungi</taxon>
        <taxon>Dikarya</taxon>
        <taxon>Ascomycota</taxon>
        <taxon>Pezizomycotina</taxon>
        <taxon>Dothideomycetes</taxon>
        <taxon>Dothideomycetidae</taxon>
        <taxon>Mycosphaerellales</taxon>
        <taxon>Mycosphaerellaceae</taxon>
        <taxon>Zasmidium</taxon>
    </lineage>
</organism>
<protein>
    <submittedName>
        <fullName evidence="1">Uncharacterized protein</fullName>
    </submittedName>
</protein>
<comment type="caution">
    <text evidence="1">The sequence shown here is derived from an EMBL/GenBank/DDBJ whole genome shotgun (WGS) entry which is preliminary data.</text>
</comment>
<gene>
    <name evidence="1" type="ORF">PRZ48_011012</name>
</gene>